<keyword evidence="2" id="KW-1185">Reference proteome</keyword>
<proteinExistence type="predicted"/>
<reference evidence="2" key="1">
    <citation type="journal article" date="2012" name="Science">
        <title>The Paleozoic origin of enzymatic lignin decomposition reconstructed from 31 fungal genomes.</title>
        <authorList>
            <person name="Floudas D."/>
            <person name="Binder M."/>
            <person name="Riley R."/>
            <person name="Barry K."/>
            <person name="Blanchette R.A."/>
            <person name="Henrissat B."/>
            <person name="Martinez A.T."/>
            <person name="Otillar R."/>
            <person name="Spatafora J.W."/>
            <person name="Yadav J.S."/>
            <person name="Aerts A."/>
            <person name="Benoit I."/>
            <person name="Boyd A."/>
            <person name="Carlson A."/>
            <person name="Copeland A."/>
            <person name="Coutinho P.M."/>
            <person name="de Vries R.P."/>
            <person name="Ferreira P."/>
            <person name="Findley K."/>
            <person name="Foster B."/>
            <person name="Gaskell J."/>
            <person name="Glotzer D."/>
            <person name="Gorecki P."/>
            <person name="Heitman J."/>
            <person name="Hesse C."/>
            <person name="Hori C."/>
            <person name="Igarashi K."/>
            <person name="Jurgens J.A."/>
            <person name="Kallen N."/>
            <person name="Kersten P."/>
            <person name="Kohler A."/>
            <person name="Kuees U."/>
            <person name="Kumar T.K.A."/>
            <person name="Kuo A."/>
            <person name="LaButti K."/>
            <person name="Larrondo L.F."/>
            <person name="Lindquist E."/>
            <person name="Ling A."/>
            <person name="Lombard V."/>
            <person name="Lucas S."/>
            <person name="Lundell T."/>
            <person name="Martin R."/>
            <person name="McLaughlin D.J."/>
            <person name="Morgenstern I."/>
            <person name="Morin E."/>
            <person name="Murat C."/>
            <person name="Nagy L.G."/>
            <person name="Nolan M."/>
            <person name="Ohm R.A."/>
            <person name="Patyshakuliyeva A."/>
            <person name="Rokas A."/>
            <person name="Ruiz-Duenas F.J."/>
            <person name="Sabat G."/>
            <person name="Salamov A."/>
            <person name="Samejima M."/>
            <person name="Schmutz J."/>
            <person name="Slot J.C."/>
            <person name="St John F."/>
            <person name="Stenlid J."/>
            <person name="Sun H."/>
            <person name="Sun S."/>
            <person name="Syed K."/>
            <person name="Tsang A."/>
            <person name="Wiebenga A."/>
            <person name="Young D."/>
            <person name="Pisabarro A."/>
            <person name="Eastwood D.C."/>
            <person name="Martin F."/>
            <person name="Cullen D."/>
            <person name="Grigoriev I.V."/>
            <person name="Hibbett D.S."/>
        </authorList>
    </citation>
    <scope>NUCLEOTIDE SEQUENCE [LARGE SCALE GENOMIC DNA]</scope>
    <source>
        <strain evidence="2">TFB10046</strain>
    </source>
</reference>
<name>J0WPL0_AURST</name>
<dbReference type="KEGG" id="adl:AURDEDRAFT_131496"/>
<evidence type="ECO:0000313" key="2">
    <source>
        <dbReference type="Proteomes" id="UP000006514"/>
    </source>
</evidence>
<dbReference type="InParanoid" id="J0WPL0"/>
<dbReference type="EMBL" id="JH688077">
    <property type="protein sequence ID" value="EJD33812.1"/>
    <property type="molecule type" value="Genomic_DNA"/>
</dbReference>
<gene>
    <name evidence="1" type="ORF">AURDEDRAFT_131496</name>
</gene>
<dbReference type="AlphaFoldDB" id="J0WPL0"/>
<protein>
    <submittedName>
        <fullName evidence="1">Uncharacterized protein</fullName>
    </submittedName>
</protein>
<sequence>MYIAGPQKCKRNPQSVYTVFNISDPDSPVLQPIIPAPALANPAPTLPHSTATGKCKVSKVNAARAEANAAAKAAAVKATKSYHARAPQKGSDGEKALVIARSPSWTVSWQMILVAIGLAKTDDEAATYPVNKGALCYRPTEHPGKYT</sequence>
<evidence type="ECO:0000313" key="1">
    <source>
        <dbReference type="EMBL" id="EJD33812.1"/>
    </source>
</evidence>
<dbReference type="Proteomes" id="UP000006514">
    <property type="component" value="Unassembled WGS sequence"/>
</dbReference>
<accession>J0WPL0</accession>
<organism evidence="1 2">
    <name type="scientific">Auricularia subglabra (strain TFB-10046 / SS5)</name>
    <name type="common">White-rot fungus</name>
    <name type="synonym">Auricularia delicata (strain TFB10046)</name>
    <dbReference type="NCBI Taxonomy" id="717982"/>
    <lineage>
        <taxon>Eukaryota</taxon>
        <taxon>Fungi</taxon>
        <taxon>Dikarya</taxon>
        <taxon>Basidiomycota</taxon>
        <taxon>Agaricomycotina</taxon>
        <taxon>Agaricomycetes</taxon>
        <taxon>Auriculariales</taxon>
        <taxon>Auriculariaceae</taxon>
        <taxon>Auricularia</taxon>
    </lineage>
</organism>